<name>A0ABS5KWR6_9ACTN</name>
<evidence type="ECO:0000313" key="1">
    <source>
        <dbReference type="EMBL" id="MBS2550493.1"/>
    </source>
</evidence>
<organism evidence="1 2">
    <name type="scientific">Catenulispora pinistramenti</name>
    <dbReference type="NCBI Taxonomy" id="2705254"/>
    <lineage>
        <taxon>Bacteria</taxon>
        <taxon>Bacillati</taxon>
        <taxon>Actinomycetota</taxon>
        <taxon>Actinomycetes</taxon>
        <taxon>Catenulisporales</taxon>
        <taxon>Catenulisporaceae</taxon>
        <taxon>Catenulispora</taxon>
    </lineage>
</organism>
<protein>
    <submittedName>
        <fullName evidence="1">Uncharacterized protein</fullName>
    </submittedName>
</protein>
<sequence length="102" mass="11467">MSRHLLPNPDGAEPGTETVAGWDQPMKTYFLMINPPSGSDTEPVWLGRDQGEFYTLEPFIQALAKHGVRLVDTLFAELYFDRDLGRSNTVTDWRSGEPVQLA</sequence>
<keyword evidence="2" id="KW-1185">Reference proteome</keyword>
<proteinExistence type="predicted"/>
<dbReference type="Proteomes" id="UP000730482">
    <property type="component" value="Unassembled WGS sequence"/>
</dbReference>
<evidence type="ECO:0000313" key="2">
    <source>
        <dbReference type="Proteomes" id="UP000730482"/>
    </source>
</evidence>
<accession>A0ABS5KWR6</accession>
<reference evidence="1 2" key="1">
    <citation type="submission" date="2020-02" db="EMBL/GenBank/DDBJ databases">
        <title>Acidophilic actinobacteria isolated from forest soil.</title>
        <authorList>
            <person name="Golinska P."/>
        </authorList>
    </citation>
    <scope>NUCLEOTIDE SEQUENCE [LARGE SCALE GENOMIC DNA]</scope>
    <source>
        <strain evidence="1 2">NL8</strain>
    </source>
</reference>
<dbReference type="RefSeq" id="WP_212013390.1">
    <property type="nucleotide sequence ID" value="NZ_JAAFYZ010000104.1"/>
</dbReference>
<gene>
    <name evidence="1" type="ORF">KGQ19_26840</name>
</gene>
<dbReference type="EMBL" id="JAAFYZ010000104">
    <property type="protein sequence ID" value="MBS2550493.1"/>
    <property type="molecule type" value="Genomic_DNA"/>
</dbReference>
<comment type="caution">
    <text evidence="1">The sequence shown here is derived from an EMBL/GenBank/DDBJ whole genome shotgun (WGS) entry which is preliminary data.</text>
</comment>